<name>A0ABD4QA76_MYCTX</name>
<dbReference type="AlphaFoldDB" id="A0ABD4QA76"/>
<sequence length="66" mass="6848">MDPLAEVKIASYLDVKVPFQGSREEENGLMGSKKSKGKTNNRNKIVSGDGQAGGGIPRALCCPAAG</sequence>
<dbReference type="RefSeq" id="WP_209925696.1">
    <property type="nucleotide sequence ID" value="NZ_JAGIZI010000683.1"/>
</dbReference>
<dbReference type="EMBL" id="JAGIZI010000683">
    <property type="protein sequence ID" value="MBP0685879.1"/>
    <property type="molecule type" value="Genomic_DNA"/>
</dbReference>
<feature type="region of interest" description="Disordered" evidence="1">
    <location>
        <begin position="24"/>
        <end position="51"/>
    </location>
</feature>
<evidence type="ECO:0000256" key="1">
    <source>
        <dbReference type="SAM" id="MobiDB-lite"/>
    </source>
</evidence>
<gene>
    <name evidence="2" type="ORF">J8J21_22805</name>
</gene>
<protein>
    <submittedName>
        <fullName evidence="2">Uncharacterized protein</fullName>
    </submittedName>
</protein>
<evidence type="ECO:0000313" key="2">
    <source>
        <dbReference type="EMBL" id="MBP0685879.1"/>
    </source>
</evidence>
<evidence type="ECO:0000313" key="3">
    <source>
        <dbReference type="Proteomes" id="UP000671119"/>
    </source>
</evidence>
<comment type="caution">
    <text evidence="2">The sequence shown here is derived from an EMBL/GenBank/DDBJ whole genome shotgun (WGS) entry which is preliminary data.</text>
</comment>
<feature type="non-terminal residue" evidence="2">
    <location>
        <position position="66"/>
    </location>
</feature>
<reference evidence="2 3" key="1">
    <citation type="submission" date="2021-03" db="EMBL/GenBank/DDBJ databases">
        <title>Whole Genome Sequencing of Mycobacterium tuberculosis clinical isolates from Arunachal Pradesh, India.</title>
        <authorList>
            <person name="Singh S."/>
            <person name="Mudliar S.R."/>
            <person name="Kulsum U."/>
            <person name="Rufai S.B."/>
            <person name="Singh P.K."/>
            <person name="Umpo M."/>
            <person name="Nyori M."/>
        </authorList>
    </citation>
    <scope>NUCLEOTIDE SEQUENCE [LARGE SCALE GENOMIC DNA]</scope>
    <source>
        <strain evidence="2 3">OMICS/BPL/0142/20/SP</strain>
    </source>
</reference>
<accession>A0ABD4QA76</accession>
<proteinExistence type="predicted"/>
<organism evidence="2 3">
    <name type="scientific">Mycobacterium tuberculosis</name>
    <dbReference type="NCBI Taxonomy" id="1773"/>
    <lineage>
        <taxon>Bacteria</taxon>
        <taxon>Bacillati</taxon>
        <taxon>Actinomycetota</taxon>
        <taxon>Actinomycetes</taxon>
        <taxon>Mycobacteriales</taxon>
        <taxon>Mycobacteriaceae</taxon>
        <taxon>Mycobacterium</taxon>
        <taxon>Mycobacterium tuberculosis complex</taxon>
    </lineage>
</organism>
<dbReference type="Proteomes" id="UP000671119">
    <property type="component" value="Unassembled WGS sequence"/>
</dbReference>